<dbReference type="SMART" id="SM00822">
    <property type="entry name" value="PKS_KR"/>
    <property type="match status" value="1"/>
</dbReference>
<evidence type="ECO:0000313" key="3">
    <source>
        <dbReference type="Proteomes" id="UP000184428"/>
    </source>
</evidence>
<dbReference type="PANTHER" id="PTHR48079:SF6">
    <property type="entry name" value="NAD(P)-BINDING DOMAIN-CONTAINING PROTEIN-RELATED"/>
    <property type="match status" value="1"/>
</dbReference>
<dbReference type="RefSeq" id="WP_072914407.1">
    <property type="nucleotide sequence ID" value="NZ_FRDM01000003.1"/>
</dbReference>
<dbReference type="Pfam" id="PF07993">
    <property type="entry name" value="NAD_binding_4"/>
    <property type="match status" value="1"/>
</dbReference>
<dbReference type="InterPro" id="IPR013120">
    <property type="entry name" value="FAR_NAD-bd"/>
</dbReference>
<gene>
    <name evidence="2" type="ORF">SAMN05660350_01027</name>
</gene>
<proteinExistence type="predicted"/>
<sequence length="413" mass="44705">MTDRILLTGATGFLGTQLLRALVAAEHEVVVLVRPRAGRTPAERVRRLVGPGGVSARVTVIGGDLTREFADVSSADLHRQAGRIDVAIHAAEIAQLDDRYSRLHYQVNVNGTRRALELARRLDASRFYHVSTAYAAGTSRDAPERLHPGTTVFRNSYERSKSLAERLVVAAADARLRTAVFRPSIVIGHSRTGEADPNLAPYGFMERIRSFRDASDPAMQRSHRLLADPEARLNFVPVDVVCQALLLAVDAGVISGIHHVTDPDGVPVGSMLAGLSRCLGGTEGWLVAQPEGAGEPPSLEDARLMRQLSTFLPYLSSGPRFHRTNTDRLFDDGLAPFVATDARALETAMARYLHPREGVRDPRSWFWPVEAAPSWETRETRPPVHGHCGDVAAASVVPAPRTGPGSPAPAASS</sequence>
<dbReference type="InterPro" id="IPR036291">
    <property type="entry name" value="NAD(P)-bd_dom_sf"/>
</dbReference>
<dbReference type="AlphaFoldDB" id="A0A1M7SR76"/>
<feature type="domain" description="Ketoreductase" evidence="1">
    <location>
        <begin position="3"/>
        <end position="160"/>
    </location>
</feature>
<dbReference type="Gene3D" id="3.40.50.720">
    <property type="entry name" value="NAD(P)-binding Rossmann-like Domain"/>
    <property type="match status" value="1"/>
</dbReference>
<dbReference type="GO" id="GO:0004029">
    <property type="term" value="F:aldehyde dehydrogenase (NAD+) activity"/>
    <property type="evidence" value="ECO:0007669"/>
    <property type="project" value="TreeGrafter"/>
</dbReference>
<dbReference type="GO" id="GO:0005737">
    <property type="term" value="C:cytoplasm"/>
    <property type="evidence" value="ECO:0007669"/>
    <property type="project" value="TreeGrafter"/>
</dbReference>
<dbReference type="SUPFAM" id="SSF51735">
    <property type="entry name" value="NAD(P)-binding Rossmann-fold domains"/>
    <property type="match status" value="1"/>
</dbReference>
<name>A0A1M7SR76_9ACTN</name>
<organism evidence="2 3">
    <name type="scientific">Geodermatophilus obscurus</name>
    <dbReference type="NCBI Taxonomy" id="1861"/>
    <lineage>
        <taxon>Bacteria</taxon>
        <taxon>Bacillati</taxon>
        <taxon>Actinomycetota</taxon>
        <taxon>Actinomycetes</taxon>
        <taxon>Geodermatophilales</taxon>
        <taxon>Geodermatophilaceae</taxon>
        <taxon>Geodermatophilus</taxon>
    </lineage>
</organism>
<dbReference type="PANTHER" id="PTHR48079">
    <property type="entry name" value="PROTEIN YEEZ"/>
    <property type="match status" value="1"/>
</dbReference>
<evidence type="ECO:0000259" key="1">
    <source>
        <dbReference type="SMART" id="SM00822"/>
    </source>
</evidence>
<evidence type="ECO:0000313" key="2">
    <source>
        <dbReference type="EMBL" id="SHN61067.1"/>
    </source>
</evidence>
<dbReference type="Proteomes" id="UP000184428">
    <property type="component" value="Unassembled WGS sequence"/>
</dbReference>
<dbReference type="InterPro" id="IPR051783">
    <property type="entry name" value="NAD(P)-dependent_oxidoreduct"/>
</dbReference>
<accession>A0A1M7SR76</accession>
<reference evidence="2 3" key="1">
    <citation type="submission" date="2016-12" db="EMBL/GenBank/DDBJ databases">
        <authorList>
            <person name="Song W.-J."/>
            <person name="Kurnit D.M."/>
        </authorList>
    </citation>
    <scope>NUCLEOTIDE SEQUENCE [LARGE SCALE GENOMIC DNA]</scope>
    <source>
        <strain evidence="2 3">DSM 43162</strain>
    </source>
</reference>
<dbReference type="EMBL" id="FRDM01000003">
    <property type="protein sequence ID" value="SHN61067.1"/>
    <property type="molecule type" value="Genomic_DNA"/>
</dbReference>
<dbReference type="InterPro" id="IPR057326">
    <property type="entry name" value="KR_dom"/>
</dbReference>
<protein>
    <submittedName>
        <fullName evidence="2">Thioester reductase domain-containing protein</fullName>
    </submittedName>
</protein>